<proteinExistence type="predicted"/>
<comment type="caution">
    <text evidence="1">The sequence shown here is derived from an EMBL/GenBank/DDBJ whole genome shotgun (WGS) entry which is preliminary data.</text>
</comment>
<sequence>MTRVSIEVFALSERAGSDNYLSQQGNQSARKRGKHLYHLDGRLLPSHENYPGLLVQRISCLCTCAPRSSRASTRRSSSCSRAPNIRSARHAAVESVTCALSHLSWADDDGAVKFTMCVSCLEVWDKLIKDSS</sequence>
<dbReference type="EMBL" id="JAUYZG010000012">
    <property type="protein sequence ID" value="KAK2893142.1"/>
    <property type="molecule type" value="Genomic_DNA"/>
</dbReference>
<evidence type="ECO:0000313" key="1">
    <source>
        <dbReference type="EMBL" id="KAK2893142.1"/>
    </source>
</evidence>
<dbReference type="AlphaFoldDB" id="A0AA88PQF0"/>
<organism evidence="1 2">
    <name type="scientific">Cirrhinus molitorella</name>
    <name type="common">mud carp</name>
    <dbReference type="NCBI Taxonomy" id="172907"/>
    <lineage>
        <taxon>Eukaryota</taxon>
        <taxon>Metazoa</taxon>
        <taxon>Chordata</taxon>
        <taxon>Craniata</taxon>
        <taxon>Vertebrata</taxon>
        <taxon>Euteleostomi</taxon>
        <taxon>Actinopterygii</taxon>
        <taxon>Neopterygii</taxon>
        <taxon>Teleostei</taxon>
        <taxon>Ostariophysi</taxon>
        <taxon>Cypriniformes</taxon>
        <taxon>Cyprinidae</taxon>
        <taxon>Labeoninae</taxon>
        <taxon>Labeonini</taxon>
        <taxon>Cirrhinus</taxon>
    </lineage>
</organism>
<reference evidence="1" key="1">
    <citation type="submission" date="2023-08" db="EMBL/GenBank/DDBJ databases">
        <title>Chromosome-level Genome Assembly of mud carp (Cirrhinus molitorella).</title>
        <authorList>
            <person name="Liu H."/>
        </authorList>
    </citation>
    <scope>NUCLEOTIDE SEQUENCE</scope>
    <source>
        <strain evidence="1">Prfri</strain>
        <tissue evidence="1">Muscle</tissue>
    </source>
</reference>
<name>A0AA88PQF0_9TELE</name>
<accession>A0AA88PQF0</accession>
<protein>
    <submittedName>
        <fullName evidence="1">Uncharacterized protein</fullName>
    </submittedName>
</protein>
<gene>
    <name evidence="1" type="ORF">Q8A67_013130</name>
</gene>
<keyword evidence="2" id="KW-1185">Reference proteome</keyword>
<dbReference type="Proteomes" id="UP001187343">
    <property type="component" value="Unassembled WGS sequence"/>
</dbReference>
<evidence type="ECO:0000313" key="2">
    <source>
        <dbReference type="Proteomes" id="UP001187343"/>
    </source>
</evidence>